<evidence type="ECO:0000256" key="6">
    <source>
        <dbReference type="ARBA" id="ARBA00049737"/>
    </source>
</evidence>
<feature type="transmembrane region" description="Helical" evidence="8">
    <location>
        <begin position="106"/>
        <end position="126"/>
    </location>
</feature>
<feature type="transmembrane region" description="Helical" evidence="8">
    <location>
        <begin position="188"/>
        <end position="209"/>
    </location>
</feature>
<dbReference type="AlphaFoldDB" id="A0AAV2YJS7"/>
<dbReference type="InterPro" id="IPR040236">
    <property type="entry name" value="TMEM198"/>
</dbReference>
<proteinExistence type="inferred from homology"/>
<dbReference type="GO" id="GO:0005886">
    <property type="term" value="C:plasma membrane"/>
    <property type="evidence" value="ECO:0007669"/>
    <property type="project" value="TreeGrafter"/>
</dbReference>
<evidence type="ECO:0000256" key="9">
    <source>
        <dbReference type="SAM" id="SignalP"/>
    </source>
</evidence>
<dbReference type="PANTHER" id="PTHR31247">
    <property type="entry name" value="TRANSMEMBRANE PROTEIN 198 FAMILY MEMBER"/>
    <property type="match status" value="1"/>
</dbReference>
<feature type="transmembrane region" description="Helical" evidence="8">
    <location>
        <begin position="133"/>
        <end position="157"/>
    </location>
</feature>
<feature type="compositionally biased region" description="Polar residues" evidence="7">
    <location>
        <begin position="278"/>
        <end position="287"/>
    </location>
</feature>
<reference evidence="11" key="1">
    <citation type="submission" date="2022-11" db="EMBL/GenBank/DDBJ databases">
        <authorList>
            <person name="Morgan W.R."/>
            <person name="Tartar A."/>
        </authorList>
    </citation>
    <scope>NUCLEOTIDE SEQUENCE</scope>
    <source>
        <strain evidence="11">ARSEF 373</strain>
    </source>
</reference>
<feature type="transmembrane region" description="Helical" evidence="8">
    <location>
        <begin position="80"/>
        <end position="100"/>
    </location>
</feature>
<dbReference type="Proteomes" id="UP001146120">
    <property type="component" value="Unassembled WGS sequence"/>
</dbReference>
<organism evidence="11 12">
    <name type="scientific">Lagenidium giganteum</name>
    <dbReference type="NCBI Taxonomy" id="4803"/>
    <lineage>
        <taxon>Eukaryota</taxon>
        <taxon>Sar</taxon>
        <taxon>Stramenopiles</taxon>
        <taxon>Oomycota</taxon>
        <taxon>Peronosporomycetes</taxon>
        <taxon>Pythiales</taxon>
        <taxon>Pythiaceae</taxon>
    </lineage>
</organism>
<gene>
    <name evidence="11" type="ORF">N0F65_008164</name>
</gene>
<dbReference type="EMBL" id="DAKRPA010000229">
    <property type="protein sequence ID" value="DAZ94862.1"/>
    <property type="molecule type" value="Genomic_DNA"/>
</dbReference>
<evidence type="ECO:0000259" key="10">
    <source>
        <dbReference type="Pfam" id="PF13886"/>
    </source>
</evidence>
<keyword evidence="3 8" id="KW-0812">Transmembrane</keyword>
<evidence type="ECO:0000313" key="12">
    <source>
        <dbReference type="Proteomes" id="UP001146120"/>
    </source>
</evidence>
<feature type="domain" description="TM7S3/TM198-like" evidence="10">
    <location>
        <begin position="59"/>
        <end position="256"/>
    </location>
</feature>
<keyword evidence="5 8" id="KW-0472">Membrane</keyword>
<feature type="transmembrane region" description="Helical" evidence="8">
    <location>
        <begin position="229"/>
        <end position="251"/>
    </location>
</feature>
<name>A0AAV2YJS7_9STRA</name>
<dbReference type="PANTHER" id="PTHR31247:SF5">
    <property type="entry name" value="DUF4203 DOMAIN-CONTAINING PROTEIN"/>
    <property type="match status" value="1"/>
</dbReference>
<keyword evidence="4 8" id="KW-1133">Transmembrane helix</keyword>
<evidence type="ECO:0000256" key="3">
    <source>
        <dbReference type="ARBA" id="ARBA00022692"/>
    </source>
</evidence>
<evidence type="ECO:0000256" key="8">
    <source>
        <dbReference type="SAM" id="Phobius"/>
    </source>
</evidence>
<comment type="similarity">
    <text evidence="2">Belongs to the TMEM198 family.</text>
</comment>
<feature type="transmembrane region" description="Helical" evidence="8">
    <location>
        <begin position="163"/>
        <end position="181"/>
    </location>
</feature>
<comment type="caution">
    <text evidence="11">The sequence shown here is derived from an EMBL/GenBank/DDBJ whole genome shotgun (WGS) entry which is preliminary data.</text>
</comment>
<accession>A0AAV2YJS7</accession>
<evidence type="ECO:0000256" key="7">
    <source>
        <dbReference type="SAM" id="MobiDB-lite"/>
    </source>
</evidence>
<feature type="region of interest" description="Disordered" evidence="7">
    <location>
        <begin position="264"/>
        <end position="295"/>
    </location>
</feature>
<reference evidence="11" key="2">
    <citation type="journal article" date="2023" name="Microbiol Resour">
        <title>Decontamination and Annotation of the Draft Genome Sequence of the Oomycete Lagenidium giganteum ARSEF 373.</title>
        <authorList>
            <person name="Morgan W.R."/>
            <person name="Tartar A."/>
        </authorList>
    </citation>
    <scope>NUCLEOTIDE SEQUENCE</scope>
    <source>
        <strain evidence="11">ARSEF 373</strain>
    </source>
</reference>
<dbReference type="InterPro" id="IPR025256">
    <property type="entry name" value="TM7S3/TM198-like_dom"/>
</dbReference>
<evidence type="ECO:0000256" key="2">
    <source>
        <dbReference type="ARBA" id="ARBA00006244"/>
    </source>
</evidence>
<keyword evidence="12" id="KW-1185">Reference proteome</keyword>
<evidence type="ECO:0000313" key="11">
    <source>
        <dbReference type="EMBL" id="DAZ94862.1"/>
    </source>
</evidence>
<feature type="signal peptide" evidence="9">
    <location>
        <begin position="1"/>
        <end position="31"/>
    </location>
</feature>
<dbReference type="Pfam" id="PF13886">
    <property type="entry name" value="TM7S3_TM198"/>
    <property type="match status" value="1"/>
</dbReference>
<sequence>MTTSSNPSRPTLLFAQLLVLLQCFCFATVQATAEAASDDVKSVFHMTDKIRIGPSVTAILAIVGGAIVCFFGYKLLRPAMFVCGFVVGGIFIASLIETAFKNKSWLYTASWVGFVVGGLIVGCLVVSIYNAGIFIAGAAAGVLLAFVINTSVGHKIYPSNPTLVLVILAVVLGIIGGILAIKIERPVLIIATSLVGSNLLVWGVGYFAGEYPNGADLKRFANEQSDGTWIYRIPGAWWGYLAGILVLWFLGMYMQFHKTGKQTHHRYGAQPRKRDNNDQYNSAQTPHHGNPVAHV</sequence>
<feature type="chain" id="PRO_5043371327" description="Transmembrane protein 198" evidence="9">
    <location>
        <begin position="32"/>
        <end position="295"/>
    </location>
</feature>
<keyword evidence="9" id="KW-0732">Signal</keyword>
<protein>
    <recommendedName>
        <fullName evidence="6">Transmembrane protein 198</fullName>
    </recommendedName>
</protein>
<comment type="subcellular location">
    <subcellularLocation>
        <location evidence="1">Membrane</location>
        <topology evidence="1">Multi-pass membrane protein</topology>
    </subcellularLocation>
</comment>
<evidence type="ECO:0000256" key="4">
    <source>
        <dbReference type="ARBA" id="ARBA00022989"/>
    </source>
</evidence>
<feature type="transmembrane region" description="Helical" evidence="8">
    <location>
        <begin position="51"/>
        <end position="73"/>
    </location>
</feature>
<evidence type="ECO:0000256" key="5">
    <source>
        <dbReference type="ARBA" id="ARBA00023136"/>
    </source>
</evidence>
<evidence type="ECO:0000256" key="1">
    <source>
        <dbReference type="ARBA" id="ARBA00004141"/>
    </source>
</evidence>